<feature type="domain" description="PKD" evidence="2">
    <location>
        <begin position="2288"/>
        <end position="2374"/>
    </location>
</feature>
<dbReference type="Proteomes" id="UP000199534">
    <property type="component" value="Unassembled WGS sequence"/>
</dbReference>
<dbReference type="Pfam" id="PF11721">
    <property type="entry name" value="Malectin"/>
    <property type="match status" value="2"/>
</dbReference>
<feature type="compositionally biased region" description="Gly residues" evidence="1">
    <location>
        <begin position="342"/>
        <end position="352"/>
    </location>
</feature>
<gene>
    <name evidence="3" type="ORF">SAMN04490243_2077</name>
</gene>
<sequence length="2950" mass="310604">MRNTTSARSKRMHYVLIAFAFMLLGGFKSYSQFNFSQSELDFNGFANVSSGVTGLTFGPDGRLYVAEYPGTIKIYTVQRNGPTDYIVTGLETLNGVQTIVNHDDDGSPCSGTATDCNNRETIGIEVGGTALNPVIYVSSSDFRIGSGEGGGNGDVDLDTNSGIITRMSWNGASWDVVDLVRGLPRSEENHATNAFQITNINGTNYLVVASGGITNGGAPSTNFVYTCEYALSGAVISINLDMINSMPILTDGDGRDYIYDLPTLDDPTRANVNGITDPDDPGYDGIDVGDPWGGNDGLNQAIVDPTGPVQILSPGYRNAYDLVVTESGALYVTDNGANQGWGGFPENEGGGSVTNNYDPAEPGSDSPSGGEEINNLDHLQLVTTDLETYTFGSYYGGHPNPTRANPNGAGLFTAPAASGLAGAVFRTQTYDPDGSTPGSTTDPSIALPANWPPVPSANPVEGDWRGPGIANPDGPVDGEIVIWGTNTNGIDEYTASNYGGALQGNLMAGHSGGNIRRVELNPDGTLLNLTSNFFSGIGGNALAIQCNGDLEVFPGTVWAGTLNGKIVVNEPQDFVDCIEPGEPGYDPNADYDGDGYTNQDEEDNGTDPCNGGSQPDDFDKVAGAPLISDLNDTDDDADGILDANDPFQLGDPATTGSDAFTLPVRNDLFNDQQGLGGIFGLGMTGLMNNGDTGANWLLWLDRRDDPGDPNPNDVLGGAPGLMTSHMTSGTALGATNTQEKGYQYGVQVDQTTGKFTVIGNLLNFDGPLQLYGNTAAVGGELGHFIGDGTQSNYIKVVLTTDGITALQEINDVPQTPITVNIPTGQRPTASMVFYFEVDPSNGEVLLEYSKDGAARETIGTITAQGSILNAIQNSNQDLAVGFTGTSGTVGVELEGTWDFLNVVGEVPVVVLELPDLLRTINAADEDIDLDNYFDDDGGTANLTYTVETNTNNAVGASISSNILTLTYPGTAEVSQITIRATDSDGFFVEDTFQVTVTDGPIVLYRVNTGGPGLAAIDGDLAWEEDTPTNPSAYLSQAGTNQQFISTTMPVDGSVNQTTTPLEVFATERYDNIPGAPNLSYSFPVSQPGNYEVRLYVGNSFSGTSDPGQRIFDVTLEGAALPLLTDLDLSATYGHETGTVISHIINITDGDIDISFLHQVENPLINAIEILDAPDDDTPIYVFDIADQSNNEGEQLGGSLGVTAYGGDGNLQYAATGLPPGITIEPTNGQIGGTIAAGAASGSPYNVIISIDDTDGTNTDAVTINFQWEVFEAFAFRINAGGAGITSTDIAPDWEANAQSGLQNGGNYSVNTGSVLATSGLLNENRDVSVPAYIDANTYETLFGTERFDLPAAPEMEYTMDLGSGDYWVNLYIANFFEGNSQVGDRIFDISIEGALVEDDFDVIASFGHLTGGVLSYPVTVNDGTLNILFEHVVENPVLNGIEVFAINDALPDLVLNSIPNQQNNTGEIISFSASASGGDNGQPLRYYIAGQPEGITINAVSGLISGTIDQAAGIGGPNGDGNYQTVVTVLRPGSAPATQVFTWSVNTTLLWLEKDEALNYTGRHECSFVQAGDKFYLMGGRENSKTIDVYDYTTNTWVNLIDSAPFDFNHFQAVEYQGLIWIIGAFVDNNFPNEAAAEHIWMFDPATETWIEGPEIPVARRRGSTGLSIYNNKFYISGGNTDGHDGGWVPWFDEFDPATGTWTVLADAPRARDHFHSGIIGDNLYMAGGRLSGGTGGVFAPTIAEVDVYDFNTGTWSTLTEDLPTPRGGSTTVSFQGQLIVIGGEVQNQLVYGVNTSDALPITEAYDPVAGSWTRLPDMNFERHGTQAIVSGEGVFILAGSLILGGPSNQKNMEYLGADNPQGTPSVASTLDAPSFVIFADGETQDIDLSVVGGNIGKFIRDITVSGANAGDFSFDAGDLNNALLNPGQTHVLTFTLNGTGADRSAQVTIDYDNGEVLTIVLSNNADTELEVTNPGNQFNYEGDTVTLPIQASSSNALTYSANGLPPNLTIDPNTGVITGTIFEGSTANGAFIESGGLVVAEAESVDLDPTWTITNIDGETGIIAGTDHLGSPNGGTMNYDIQITTPGVYRFNWNSFYSGSNSTEENDNWLKFPNDNGVWFFGFKGTPASEAALIANLQGAQTDIVFPVGSGRESAGTIPEGNSNNGYFKIYRSGGASETYDWQALTSDNDPHNVYVYFEAAGTYTAQISERSTGHAIDRFALYKFDTFGNVGDATLNGFAESSRTGQTDGAAANSPYDVEITVSDDAVPPATQTINFQWIIGEAGDLIAVPEADPLSGEAPLTVQFTGSNSLDDVGVTSYLWDFMDGSPTTTEADPQHTFTAPGDYLVSLTVGDIDGNSDTNTVLIQVTTPASAPPVVDAGADQEITLPEDNVLLNGTASDPDGGTIVTYAWTQESGPSTASLSGASTPDLLASGLEAGTYVFRLTVTDDEAETAFDEVTVVVNPPSSLPPVVDAGPDQQITLPTNTVTLNGTASDPDGGVIVTYAWTQPSGPSVATLTGADSPDLTADDLIEGTYVFRLTVTDDEGETAFDDVTVVVEPSGTQPPVVDAGADQQITLPTNSVVLNGTASDPDGGNIVTFAWTQESGPAAATLSGEDTADLTASDLVEGTYVFRLTVTDDEGETAFDEVTVEVLPEAPQPPVVDAGPDQTITLPTNVVVLNGSATDPDGGAIVAYLWTQESGPAAATLTDANTASLTAADLVEGVYVFRLTATDDEDQTGFDEVTVTVLPEGALPPIVDAGPDQQITLPTSTIVLNGSATDTDGTVVSVVWTQEAGPSTATLTDANTTSLTASDLVAGSYTFRLTATDDDGFTAFDEAIVLVETEGPGDEVEATILNPAVRSGEELYGVLRINAQDPTIILTKISVFDYTGRLMREINDPGPLFESPDLPGITGAYHIPVGMYSYGIYFVRLEFNRGEDQILKLMVRNP</sequence>
<accession>A0A1I6H1N2</accession>
<dbReference type="InterPro" id="IPR035986">
    <property type="entry name" value="PKD_dom_sf"/>
</dbReference>
<feature type="domain" description="PKD" evidence="2">
    <location>
        <begin position="2471"/>
        <end position="2564"/>
    </location>
</feature>
<name>A0A1I6H1N2_9FLAO</name>
<dbReference type="InterPro" id="IPR022409">
    <property type="entry name" value="PKD/Chitinase_dom"/>
</dbReference>
<dbReference type="InterPro" id="IPR013783">
    <property type="entry name" value="Ig-like_fold"/>
</dbReference>
<dbReference type="SMART" id="SM00089">
    <property type="entry name" value="PKD"/>
    <property type="match status" value="6"/>
</dbReference>
<dbReference type="SUPFAM" id="SSF49785">
    <property type="entry name" value="Galactose-binding domain-like"/>
    <property type="match status" value="1"/>
</dbReference>
<evidence type="ECO:0000313" key="3">
    <source>
        <dbReference type="EMBL" id="SFR48349.1"/>
    </source>
</evidence>
<dbReference type="SMART" id="SM00612">
    <property type="entry name" value="Kelch"/>
    <property type="match status" value="5"/>
</dbReference>
<evidence type="ECO:0000313" key="4">
    <source>
        <dbReference type="Proteomes" id="UP000199534"/>
    </source>
</evidence>
<feature type="region of interest" description="Disordered" evidence="1">
    <location>
        <begin position="342"/>
        <end position="373"/>
    </location>
</feature>
<feature type="compositionally biased region" description="Acidic residues" evidence="1">
    <location>
        <begin position="589"/>
        <end position="605"/>
    </location>
</feature>
<dbReference type="InterPro" id="IPR029865">
    <property type="entry name" value="KIAA0319-like"/>
</dbReference>
<dbReference type="PROSITE" id="PS50093">
    <property type="entry name" value="PKD"/>
    <property type="match status" value="2"/>
</dbReference>
<keyword evidence="4" id="KW-1185">Reference proteome</keyword>
<dbReference type="Pfam" id="PF22352">
    <property type="entry name" value="K319L-like_PKD"/>
    <property type="match status" value="5"/>
</dbReference>
<dbReference type="OrthoDB" id="996574at2"/>
<feature type="region of interest" description="Disordered" evidence="1">
    <location>
        <begin position="578"/>
        <end position="654"/>
    </location>
</feature>
<dbReference type="InterPro" id="IPR003961">
    <property type="entry name" value="FN3_dom"/>
</dbReference>
<dbReference type="InterPro" id="IPR011042">
    <property type="entry name" value="6-blade_b-propeller_TolB-like"/>
</dbReference>
<dbReference type="InterPro" id="IPR000601">
    <property type="entry name" value="PKD_dom"/>
</dbReference>
<dbReference type="SUPFAM" id="SSF49299">
    <property type="entry name" value="PKD domain"/>
    <property type="match status" value="6"/>
</dbReference>
<dbReference type="Pfam" id="PF05345">
    <property type="entry name" value="He_PIG"/>
    <property type="match status" value="3"/>
</dbReference>
<proteinExistence type="predicted"/>
<dbReference type="SUPFAM" id="SSF117281">
    <property type="entry name" value="Kelch motif"/>
    <property type="match status" value="1"/>
</dbReference>
<evidence type="ECO:0000259" key="2">
    <source>
        <dbReference type="PROSITE" id="PS50093"/>
    </source>
</evidence>
<dbReference type="InterPro" id="IPR015915">
    <property type="entry name" value="Kelch-typ_b-propeller"/>
</dbReference>
<dbReference type="RefSeq" id="WP_092982523.1">
    <property type="nucleotide sequence ID" value="NZ_FOYQ01000002.1"/>
</dbReference>
<dbReference type="Gene3D" id="2.60.120.430">
    <property type="entry name" value="Galactose-binding lectin"/>
    <property type="match status" value="2"/>
</dbReference>
<protein>
    <submittedName>
        <fullName evidence="3">PKD repeat-containing protein</fullName>
    </submittedName>
</protein>
<dbReference type="InterPro" id="IPR021720">
    <property type="entry name" value="Malectin_dom"/>
</dbReference>
<dbReference type="FunFam" id="2.60.40.10:FF:000257">
    <property type="entry name" value="Dyslexia-associated protein KIAA0319-like"/>
    <property type="match status" value="1"/>
</dbReference>
<dbReference type="SMART" id="SM00060">
    <property type="entry name" value="FN3"/>
    <property type="match status" value="5"/>
</dbReference>
<dbReference type="InterPro" id="IPR006652">
    <property type="entry name" value="Kelch_1"/>
</dbReference>
<organism evidence="3 4">
    <name type="scientific">Robiginitalea myxolifaciens</name>
    <dbReference type="NCBI Taxonomy" id="400055"/>
    <lineage>
        <taxon>Bacteria</taxon>
        <taxon>Pseudomonadati</taxon>
        <taxon>Bacteroidota</taxon>
        <taxon>Flavobacteriia</taxon>
        <taxon>Flavobacteriales</taxon>
        <taxon>Flavobacteriaceae</taxon>
        <taxon>Robiginitalea</taxon>
    </lineage>
</organism>
<evidence type="ECO:0000256" key="1">
    <source>
        <dbReference type="SAM" id="MobiDB-lite"/>
    </source>
</evidence>
<dbReference type="InterPro" id="IPR008979">
    <property type="entry name" value="Galactose-bd-like_sf"/>
</dbReference>
<dbReference type="Pfam" id="PF18911">
    <property type="entry name" value="PKD_4"/>
    <property type="match status" value="1"/>
</dbReference>
<dbReference type="Gene3D" id="2.60.40.10">
    <property type="entry name" value="Immunoglobulins"/>
    <property type="match status" value="9"/>
</dbReference>
<dbReference type="EMBL" id="FOYQ01000002">
    <property type="protein sequence ID" value="SFR48349.1"/>
    <property type="molecule type" value="Genomic_DNA"/>
</dbReference>
<dbReference type="GO" id="GO:0016020">
    <property type="term" value="C:membrane"/>
    <property type="evidence" value="ECO:0007669"/>
    <property type="project" value="TreeGrafter"/>
</dbReference>
<dbReference type="PANTHER" id="PTHR46182:SF2">
    <property type="entry name" value="FI19480P1"/>
    <property type="match status" value="1"/>
</dbReference>
<dbReference type="Gene3D" id="2.120.10.30">
    <property type="entry name" value="TolB, C-terminal domain"/>
    <property type="match status" value="1"/>
</dbReference>
<dbReference type="PANTHER" id="PTHR46182">
    <property type="entry name" value="FI19480P1"/>
    <property type="match status" value="1"/>
</dbReference>
<dbReference type="CDD" id="cd00146">
    <property type="entry name" value="PKD"/>
    <property type="match status" value="5"/>
</dbReference>
<dbReference type="GO" id="GO:0031410">
    <property type="term" value="C:cytoplasmic vesicle"/>
    <property type="evidence" value="ECO:0007669"/>
    <property type="project" value="TreeGrafter"/>
</dbReference>
<dbReference type="Gene3D" id="2.120.10.80">
    <property type="entry name" value="Kelch-type beta propeller"/>
    <property type="match status" value="1"/>
</dbReference>
<reference evidence="3 4" key="1">
    <citation type="submission" date="2016-10" db="EMBL/GenBank/DDBJ databases">
        <authorList>
            <person name="de Groot N.N."/>
        </authorList>
    </citation>
    <scope>NUCLEOTIDE SEQUENCE [LARGE SCALE GENOMIC DNA]</scope>
    <source>
        <strain evidence="3 4">DSM 21019</strain>
    </source>
</reference>
<dbReference type="Pfam" id="PF01344">
    <property type="entry name" value="Kelch_1"/>
    <property type="match status" value="2"/>
</dbReference>
<dbReference type="STRING" id="400055.SAMN04490243_2077"/>